<accession>A0A7I7YCJ2</accession>
<dbReference type="Proteomes" id="UP000467385">
    <property type="component" value="Chromosome"/>
</dbReference>
<protein>
    <recommendedName>
        <fullName evidence="1">DUF732 domain-containing protein</fullName>
    </recommendedName>
</protein>
<dbReference type="AlphaFoldDB" id="A0A7I7YCJ2"/>
<dbReference type="EMBL" id="AP022613">
    <property type="protein sequence ID" value="BBZ38703.1"/>
    <property type="molecule type" value="Genomic_DNA"/>
</dbReference>
<dbReference type="Pfam" id="PF05305">
    <property type="entry name" value="DUF732"/>
    <property type="match status" value="1"/>
</dbReference>
<keyword evidence="3" id="KW-1185">Reference proteome</keyword>
<proteinExistence type="predicted"/>
<dbReference type="InterPro" id="IPR007969">
    <property type="entry name" value="DUF732"/>
</dbReference>
<feature type="domain" description="DUF732" evidence="1">
    <location>
        <begin position="52"/>
        <end position="122"/>
    </location>
</feature>
<organism evidence="2 3">
    <name type="scientific">Mycobacterium conspicuum</name>
    <dbReference type="NCBI Taxonomy" id="44010"/>
    <lineage>
        <taxon>Bacteria</taxon>
        <taxon>Bacillati</taxon>
        <taxon>Actinomycetota</taxon>
        <taxon>Actinomycetes</taxon>
        <taxon>Mycobacteriales</taxon>
        <taxon>Mycobacteriaceae</taxon>
        <taxon>Mycobacterium</taxon>
    </lineage>
</organism>
<evidence type="ECO:0000313" key="3">
    <source>
        <dbReference type="Proteomes" id="UP000467385"/>
    </source>
</evidence>
<sequence length="130" mass="13490">MVNPGLTIPDFLGRDAAASRLWDDRNAMKYLLTLASLATVLGTAAPAYADGADDIFLGSLRAAGITFPDPERAIAAGKWVCSAVHGGNAMVDVVKTVQNENPGLRGDNAAQFTAIAANTYCPTTLAGNTH</sequence>
<gene>
    <name evidence="2" type="ORF">MCNS_17660</name>
</gene>
<evidence type="ECO:0000313" key="2">
    <source>
        <dbReference type="EMBL" id="BBZ38703.1"/>
    </source>
</evidence>
<evidence type="ECO:0000259" key="1">
    <source>
        <dbReference type="Pfam" id="PF05305"/>
    </source>
</evidence>
<name>A0A7I7YCJ2_9MYCO</name>
<reference evidence="2 3" key="1">
    <citation type="journal article" date="2019" name="Emerg. Microbes Infect.">
        <title>Comprehensive subspecies identification of 175 nontuberculous mycobacteria species based on 7547 genomic profiles.</title>
        <authorList>
            <person name="Matsumoto Y."/>
            <person name="Kinjo T."/>
            <person name="Motooka D."/>
            <person name="Nabeya D."/>
            <person name="Jung N."/>
            <person name="Uechi K."/>
            <person name="Horii T."/>
            <person name="Iida T."/>
            <person name="Fujita J."/>
            <person name="Nakamura S."/>
        </authorList>
    </citation>
    <scope>NUCLEOTIDE SEQUENCE [LARGE SCALE GENOMIC DNA]</scope>
    <source>
        <strain evidence="2 3">JCM 14738</strain>
    </source>
</reference>